<protein>
    <submittedName>
        <fullName evidence="7">(diamondback moth) hypothetical protein</fullName>
    </submittedName>
</protein>
<evidence type="ECO:0000256" key="2">
    <source>
        <dbReference type="ARBA" id="ARBA00022723"/>
    </source>
</evidence>
<dbReference type="Pfam" id="PF13894">
    <property type="entry name" value="zf-C2H2_4"/>
    <property type="match status" value="1"/>
</dbReference>
<dbReference type="GO" id="GO:0008270">
    <property type="term" value="F:zinc ion binding"/>
    <property type="evidence" value="ECO:0007669"/>
    <property type="project" value="UniProtKB-UniRule"/>
</dbReference>
<dbReference type="PROSITE" id="PS50157">
    <property type="entry name" value="ZINC_FINGER_C2H2_2"/>
    <property type="match status" value="8"/>
</dbReference>
<dbReference type="OrthoDB" id="40579at2759"/>
<evidence type="ECO:0000313" key="7">
    <source>
        <dbReference type="EMBL" id="CAG9104854.1"/>
    </source>
</evidence>
<dbReference type="SMART" id="SM00868">
    <property type="entry name" value="zf-AD"/>
    <property type="match status" value="1"/>
</dbReference>
<evidence type="ECO:0000256" key="3">
    <source>
        <dbReference type="ARBA" id="ARBA00022737"/>
    </source>
</evidence>
<comment type="caution">
    <text evidence="7">The sequence shown here is derived from an EMBL/GenBank/DDBJ whole genome shotgun (WGS) entry which is preliminary data.</text>
</comment>
<sequence>MEFSGLLLSSSSITKTMCRTCLAESQTMYKNIQDLVEHDDIKIKLIDILVFLNVVQNNDEENWPQGMCETCVSTALLAYSFKLDCFKANVTLTQLLNMPSSPNNLQQADIDAMINVVYQDHEYDVPLFSNQPVLDFQSSLPESKELTPLPPVSDITSTEQPMRKQSDKKYSCTLCPKSFTRLYGLRYHMEKHAGTRRYLCPQCGKGFVTSGGLSQHQLTHKEVGQFKCGFCKKNYKSRQSLKEHFSNAHSSNKTPFICTICGKCLTAKSTLVAHLKSHNGTNLFACDECPKTYTRASYLKLHKLVHSGQERPKPFSCHYEGCERKFSTKHSLTVHIAHTHSTTRPYKCEVCLKCFATLSGLKDHKDTHSIKDTHCNVCGKQLANKRVLQKHLRLHDVHVDSTDMILETVVDNTFFDDVLLEIP</sequence>
<dbReference type="AlphaFoldDB" id="A0A8S4DY83"/>
<dbReference type="GO" id="GO:0005634">
    <property type="term" value="C:nucleus"/>
    <property type="evidence" value="ECO:0007669"/>
    <property type="project" value="UniProtKB-SubCell"/>
</dbReference>
<keyword evidence="3" id="KW-0677">Repeat</keyword>
<dbReference type="InterPro" id="IPR036236">
    <property type="entry name" value="Znf_C2H2_sf"/>
</dbReference>
<dbReference type="Pfam" id="PF05605">
    <property type="entry name" value="zf-Di19"/>
    <property type="match status" value="1"/>
</dbReference>
<comment type="subcellular location">
    <subcellularLocation>
        <location evidence="1">Nucleus</location>
    </subcellularLocation>
</comment>
<dbReference type="SMART" id="SM00355">
    <property type="entry name" value="ZnF_C2H2"/>
    <property type="match status" value="8"/>
</dbReference>
<dbReference type="InterPro" id="IPR012934">
    <property type="entry name" value="Znf_AD"/>
</dbReference>
<dbReference type="SUPFAM" id="SSF57716">
    <property type="entry name" value="Glucocorticoid receptor-like (DNA-binding domain)"/>
    <property type="match status" value="1"/>
</dbReference>
<dbReference type="PANTHER" id="PTHR23226:SF416">
    <property type="entry name" value="FI01424P"/>
    <property type="match status" value="1"/>
</dbReference>
<dbReference type="Pfam" id="PF00096">
    <property type="entry name" value="zf-C2H2"/>
    <property type="match status" value="3"/>
</dbReference>
<evidence type="ECO:0000256" key="4">
    <source>
        <dbReference type="ARBA" id="ARBA00022771"/>
    </source>
</evidence>
<dbReference type="FunFam" id="3.30.160.60:FF:000446">
    <property type="entry name" value="Zinc finger protein"/>
    <property type="match status" value="2"/>
</dbReference>
<reference evidence="7" key="1">
    <citation type="submission" date="2020-11" db="EMBL/GenBank/DDBJ databases">
        <authorList>
            <person name="Whiteford S."/>
        </authorList>
    </citation>
    <scope>NUCLEOTIDE SEQUENCE</scope>
</reference>
<dbReference type="SUPFAM" id="SSF57667">
    <property type="entry name" value="beta-beta-alpha zinc fingers"/>
    <property type="match status" value="4"/>
</dbReference>
<evidence type="ECO:0000256" key="1">
    <source>
        <dbReference type="ARBA" id="ARBA00004123"/>
    </source>
</evidence>
<dbReference type="Proteomes" id="UP000653454">
    <property type="component" value="Unassembled WGS sequence"/>
</dbReference>
<keyword evidence="6" id="KW-0539">Nucleus</keyword>
<proteinExistence type="predicted"/>
<dbReference type="GO" id="GO:0000981">
    <property type="term" value="F:DNA-binding transcription factor activity, RNA polymerase II-specific"/>
    <property type="evidence" value="ECO:0007669"/>
    <property type="project" value="TreeGrafter"/>
</dbReference>
<dbReference type="Gene3D" id="3.30.160.60">
    <property type="entry name" value="Classic Zinc Finger"/>
    <property type="match status" value="6"/>
</dbReference>
<dbReference type="InterPro" id="IPR013087">
    <property type="entry name" value="Znf_C2H2_type"/>
</dbReference>
<evidence type="ECO:0000313" key="8">
    <source>
        <dbReference type="Proteomes" id="UP000653454"/>
    </source>
</evidence>
<dbReference type="PROSITE" id="PS00028">
    <property type="entry name" value="ZINC_FINGER_C2H2_1"/>
    <property type="match status" value="8"/>
</dbReference>
<evidence type="ECO:0000256" key="6">
    <source>
        <dbReference type="ARBA" id="ARBA00023242"/>
    </source>
</evidence>
<dbReference type="EMBL" id="CAJHNJ030000008">
    <property type="protein sequence ID" value="CAG9104854.1"/>
    <property type="molecule type" value="Genomic_DNA"/>
</dbReference>
<dbReference type="InterPro" id="IPR008598">
    <property type="entry name" value="Di19_Zn-bd"/>
</dbReference>
<gene>
    <name evidence="7" type="ORF">PLXY2_LOCUS3287</name>
</gene>
<keyword evidence="2" id="KW-0479">Metal-binding</keyword>
<dbReference type="PROSITE" id="PS51915">
    <property type="entry name" value="ZAD"/>
    <property type="match status" value="1"/>
</dbReference>
<organism evidence="7 8">
    <name type="scientific">Plutella xylostella</name>
    <name type="common">Diamondback moth</name>
    <name type="synonym">Plutella maculipennis</name>
    <dbReference type="NCBI Taxonomy" id="51655"/>
    <lineage>
        <taxon>Eukaryota</taxon>
        <taxon>Metazoa</taxon>
        <taxon>Ecdysozoa</taxon>
        <taxon>Arthropoda</taxon>
        <taxon>Hexapoda</taxon>
        <taxon>Insecta</taxon>
        <taxon>Pterygota</taxon>
        <taxon>Neoptera</taxon>
        <taxon>Endopterygota</taxon>
        <taxon>Lepidoptera</taxon>
        <taxon>Glossata</taxon>
        <taxon>Ditrysia</taxon>
        <taxon>Yponomeutoidea</taxon>
        <taxon>Plutellidae</taxon>
        <taxon>Plutella</taxon>
    </lineage>
</organism>
<dbReference type="Pfam" id="PF07776">
    <property type="entry name" value="zf-AD"/>
    <property type="match status" value="1"/>
</dbReference>
<keyword evidence="4" id="KW-0863">Zinc-finger</keyword>
<keyword evidence="8" id="KW-1185">Reference proteome</keyword>
<accession>A0A8S4DY83</accession>
<name>A0A8S4DY83_PLUXY</name>
<dbReference type="FunFam" id="3.30.160.60:FF:000624">
    <property type="entry name" value="zinc finger protein 697"/>
    <property type="match status" value="1"/>
</dbReference>
<dbReference type="PANTHER" id="PTHR23226">
    <property type="entry name" value="ZINC FINGER AND SCAN DOMAIN-CONTAINING"/>
    <property type="match status" value="1"/>
</dbReference>
<dbReference type="GO" id="GO:0000978">
    <property type="term" value="F:RNA polymerase II cis-regulatory region sequence-specific DNA binding"/>
    <property type="evidence" value="ECO:0007669"/>
    <property type="project" value="TreeGrafter"/>
</dbReference>
<dbReference type="KEGG" id="pxy:105390069"/>
<evidence type="ECO:0000256" key="5">
    <source>
        <dbReference type="ARBA" id="ARBA00022833"/>
    </source>
</evidence>
<keyword evidence="5" id="KW-0862">Zinc</keyword>